<dbReference type="HOGENOM" id="CLU_2218395_0_0_0"/>
<keyword evidence="2" id="KW-1185">Reference proteome</keyword>
<dbReference type="PATRIC" id="fig|1303518.3.peg.1498"/>
<dbReference type="AlphaFoldDB" id="S0EYX5"/>
<evidence type="ECO:0000313" key="1">
    <source>
        <dbReference type="EMBL" id="CCW35281.1"/>
    </source>
</evidence>
<organism evidence="1 2">
    <name type="scientific">Chthonomonas calidirosea (strain DSM 23976 / ICMP 18418 / T49)</name>
    <dbReference type="NCBI Taxonomy" id="1303518"/>
    <lineage>
        <taxon>Bacteria</taxon>
        <taxon>Bacillati</taxon>
        <taxon>Armatimonadota</taxon>
        <taxon>Chthonomonadia</taxon>
        <taxon>Chthonomonadales</taxon>
        <taxon>Chthonomonadaceae</taxon>
        <taxon>Chthonomonas</taxon>
    </lineage>
</organism>
<evidence type="ECO:0000313" key="2">
    <source>
        <dbReference type="Proteomes" id="UP000014227"/>
    </source>
</evidence>
<proteinExistence type="predicted"/>
<protein>
    <submittedName>
        <fullName evidence="1">Uncharacterized protein</fullName>
    </submittedName>
</protein>
<accession>S0EYX5</accession>
<dbReference type="STRING" id="454171.CP488_02630"/>
<dbReference type="Proteomes" id="UP000014227">
    <property type="component" value="Chromosome I"/>
</dbReference>
<sequence length="106" mass="12950">MMRGLRCRCGQRIYQRDVVRQGYLMRQFGPTYVYIRYRCSRCKRLGEHFIRQEEWEADLLSDISVELSEAEKTRFARMGAITLDEMREFRRKLERLQNIPNPLREE</sequence>
<gene>
    <name evidence="1" type="ORF">CCALI_01465</name>
</gene>
<reference evidence="2" key="1">
    <citation type="submission" date="2013-03" db="EMBL/GenBank/DDBJ databases">
        <title>Genome sequence of Chthonomonas calidirosea, the first sequenced genome from the Armatimonadetes phylum (formally candidate division OP10).</title>
        <authorList>
            <person name="Lee K.C.Y."/>
            <person name="Morgan X.C."/>
            <person name="Dunfield P.F."/>
            <person name="Tamas I."/>
            <person name="Houghton K.M."/>
            <person name="Vyssotski M."/>
            <person name="Ryan J.L.J."/>
            <person name="Lagutin K."/>
            <person name="McDonald I.R."/>
            <person name="Stott M.B."/>
        </authorList>
    </citation>
    <scope>NUCLEOTIDE SEQUENCE [LARGE SCALE GENOMIC DNA]</scope>
    <source>
        <strain evidence="2">DSM 23976 / ICMP 18418 / T49</strain>
    </source>
</reference>
<dbReference type="EMBL" id="HF951689">
    <property type="protein sequence ID" value="CCW35281.1"/>
    <property type="molecule type" value="Genomic_DNA"/>
</dbReference>
<dbReference type="KEGG" id="ccz:CCALI_01465"/>
<dbReference type="InParanoid" id="S0EYX5"/>
<name>S0EYX5_CHTCT</name>